<keyword evidence="3 6" id="KW-0812">Transmembrane</keyword>
<dbReference type="Pfam" id="PF07690">
    <property type="entry name" value="MFS_1"/>
    <property type="match status" value="1"/>
</dbReference>
<evidence type="ECO:0000256" key="1">
    <source>
        <dbReference type="ARBA" id="ARBA00004651"/>
    </source>
</evidence>
<evidence type="ECO:0000256" key="3">
    <source>
        <dbReference type="ARBA" id="ARBA00022692"/>
    </source>
</evidence>
<dbReference type="SUPFAM" id="SSF103473">
    <property type="entry name" value="MFS general substrate transporter"/>
    <property type="match status" value="1"/>
</dbReference>
<dbReference type="Proteomes" id="UP000078447">
    <property type="component" value="Unassembled WGS sequence"/>
</dbReference>
<comment type="subcellular location">
    <subcellularLocation>
        <location evidence="1">Cell membrane</location>
        <topology evidence="1">Multi-pass membrane protein</topology>
    </subcellularLocation>
</comment>
<proteinExistence type="predicted"/>
<reference evidence="7 8" key="1">
    <citation type="submission" date="2016-03" db="EMBL/GenBank/DDBJ databases">
        <authorList>
            <person name="Cho S.-Y."/>
            <person name="Lim S."/>
            <person name="Kim H."/>
            <person name="Soh E.H."/>
            <person name="Moon J.S."/>
        </authorList>
    </citation>
    <scope>NUCLEOTIDE SEQUENCE [LARGE SCALE GENOMIC DNA]</scope>
    <source>
        <strain evidence="7 8">KCTC 3810</strain>
    </source>
</reference>
<dbReference type="Gene3D" id="1.20.1250.20">
    <property type="entry name" value="MFS general substrate transporter like domains"/>
    <property type="match status" value="1"/>
</dbReference>
<feature type="transmembrane region" description="Helical" evidence="6">
    <location>
        <begin position="292"/>
        <end position="311"/>
    </location>
</feature>
<feature type="transmembrane region" description="Helical" evidence="6">
    <location>
        <begin position="228"/>
        <end position="251"/>
    </location>
</feature>
<feature type="transmembrane region" description="Helical" evidence="6">
    <location>
        <begin position="50"/>
        <end position="75"/>
    </location>
</feature>
<feature type="transmembrane region" description="Helical" evidence="6">
    <location>
        <begin position="20"/>
        <end position="38"/>
    </location>
</feature>
<feature type="transmembrane region" description="Helical" evidence="6">
    <location>
        <begin position="176"/>
        <end position="195"/>
    </location>
</feature>
<feature type="transmembrane region" description="Helical" evidence="6">
    <location>
        <begin position="263"/>
        <end position="280"/>
    </location>
</feature>
<accession>A0ABX2VB28</accession>
<dbReference type="PANTHER" id="PTHR23513">
    <property type="entry name" value="INTEGRAL MEMBRANE EFFLUX PROTEIN-RELATED"/>
    <property type="match status" value="1"/>
</dbReference>
<evidence type="ECO:0000256" key="5">
    <source>
        <dbReference type="ARBA" id="ARBA00023136"/>
    </source>
</evidence>
<evidence type="ECO:0000313" key="8">
    <source>
        <dbReference type="Proteomes" id="UP000078447"/>
    </source>
</evidence>
<dbReference type="InterPro" id="IPR011701">
    <property type="entry name" value="MFS"/>
</dbReference>
<dbReference type="InterPro" id="IPR036259">
    <property type="entry name" value="MFS_trans_sf"/>
</dbReference>
<keyword evidence="8" id="KW-1185">Reference proteome</keyword>
<feature type="transmembrane region" description="Helical" evidence="6">
    <location>
        <begin position="381"/>
        <end position="401"/>
    </location>
</feature>
<sequence>MQATEQKTHHPLLRNRSFRALWLASTCSFLALSTYLFAEQWYILRVLKLDAYLGLVLMLTLLPRIFLMVIGGVIADRFKKSIILRYSSLLRFTFVLLLLSVYHLELLTIVPLAVFAFTFGCIDAFFSPASASLLPLLVSKEDLTRANSILQTSNQMALFSGPLLGGVLLTFSSFRFIFLTIALFLLLASISTFFIREHPVANPTRTSAWLELVQGFHYVFADPYLKRILFLLIIINFFFFGPLLMGIPLLVDRVLLGEALDLSYLQGAYQLGMLLGAAWIGFNHSINQSFRLLLSLIGLLGVGLGLLGQIGHVWQGVLLLLTMGGISSIINVLILTTIQTTTRPQMMGRVMSLVNASSNGLVPLSYAALSLSLSFDVRLEQILFLCSCGILIVVCVAFVRIR</sequence>
<dbReference type="RefSeq" id="WP_028106256.1">
    <property type="nucleotide sequence ID" value="NZ_LVVL01000001.1"/>
</dbReference>
<evidence type="ECO:0000256" key="6">
    <source>
        <dbReference type="SAM" id="Phobius"/>
    </source>
</evidence>
<gene>
    <name evidence="7" type="ORF">A3783_05650</name>
</gene>
<evidence type="ECO:0000256" key="4">
    <source>
        <dbReference type="ARBA" id="ARBA00022989"/>
    </source>
</evidence>
<dbReference type="PANTHER" id="PTHR23513:SF6">
    <property type="entry name" value="MAJOR FACILITATOR SUPERFAMILY ASSOCIATED DOMAIN-CONTAINING PROTEIN"/>
    <property type="match status" value="1"/>
</dbReference>
<comment type="caution">
    <text evidence="7">The sequence shown here is derived from an EMBL/GenBank/DDBJ whole genome shotgun (WGS) entry which is preliminary data.</text>
</comment>
<keyword evidence="2" id="KW-1003">Cell membrane</keyword>
<keyword evidence="4 6" id="KW-1133">Transmembrane helix</keyword>
<feature type="transmembrane region" description="Helical" evidence="6">
    <location>
        <begin position="350"/>
        <end position="369"/>
    </location>
</feature>
<feature type="transmembrane region" description="Helical" evidence="6">
    <location>
        <begin position="317"/>
        <end position="338"/>
    </location>
</feature>
<organism evidence="7 8">
    <name type="scientific">Exiguobacterium undae</name>
    <dbReference type="NCBI Taxonomy" id="169177"/>
    <lineage>
        <taxon>Bacteria</taxon>
        <taxon>Bacillati</taxon>
        <taxon>Bacillota</taxon>
        <taxon>Bacilli</taxon>
        <taxon>Bacillales</taxon>
        <taxon>Bacillales Family XII. Incertae Sedis</taxon>
        <taxon>Exiguobacterium</taxon>
    </lineage>
</organism>
<name>A0ABX2VB28_9BACL</name>
<evidence type="ECO:0000313" key="7">
    <source>
        <dbReference type="EMBL" id="OAN15420.1"/>
    </source>
</evidence>
<dbReference type="CDD" id="cd06173">
    <property type="entry name" value="MFS_MefA_like"/>
    <property type="match status" value="1"/>
</dbReference>
<evidence type="ECO:0000256" key="2">
    <source>
        <dbReference type="ARBA" id="ARBA00022475"/>
    </source>
</evidence>
<dbReference type="EMBL" id="LVVL01000001">
    <property type="protein sequence ID" value="OAN15420.1"/>
    <property type="molecule type" value="Genomic_DNA"/>
</dbReference>
<keyword evidence="5 6" id="KW-0472">Membrane</keyword>
<protein>
    <submittedName>
        <fullName evidence="7">Multidrug ABC transporter permease</fullName>
    </submittedName>
</protein>